<dbReference type="EMBL" id="MUJZ01032165">
    <property type="protein sequence ID" value="OTF77525.1"/>
    <property type="molecule type" value="Genomic_DNA"/>
</dbReference>
<keyword evidence="2" id="KW-1185">Reference proteome</keyword>
<sequence length="64" mass="7920">MVRNLSKNLSMIRKHRLDILILFVKRLSDQNVSYRNLMTMKEYLIRLLKKNLWKKNLMNLRNKM</sequence>
<gene>
    <name evidence="1" type="ORF">BLA29_015201</name>
</gene>
<evidence type="ECO:0000313" key="1">
    <source>
        <dbReference type="EMBL" id="OTF77525.1"/>
    </source>
</evidence>
<comment type="caution">
    <text evidence="1">The sequence shown here is derived from an EMBL/GenBank/DDBJ whole genome shotgun (WGS) entry which is preliminary data.</text>
</comment>
<protein>
    <submittedName>
        <fullName evidence="1">Uncharacterized protein</fullName>
    </submittedName>
</protein>
<evidence type="ECO:0000313" key="2">
    <source>
        <dbReference type="Proteomes" id="UP000194236"/>
    </source>
</evidence>
<reference evidence="1 2" key="1">
    <citation type="submission" date="2017-03" db="EMBL/GenBank/DDBJ databases">
        <title>Genome Survey of Euroglyphus maynei.</title>
        <authorList>
            <person name="Arlian L.G."/>
            <person name="Morgan M.S."/>
            <person name="Rider S.D."/>
        </authorList>
    </citation>
    <scope>NUCLEOTIDE SEQUENCE [LARGE SCALE GENOMIC DNA]</scope>
    <source>
        <strain evidence="1">Arlian Lab</strain>
        <tissue evidence="1">Whole body</tissue>
    </source>
</reference>
<proteinExistence type="predicted"/>
<organism evidence="1 2">
    <name type="scientific">Euroglyphus maynei</name>
    <name type="common">Mayne's house dust mite</name>
    <dbReference type="NCBI Taxonomy" id="6958"/>
    <lineage>
        <taxon>Eukaryota</taxon>
        <taxon>Metazoa</taxon>
        <taxon>Ecdysozoa</taxon>
        <taxon>Arthropoda</taxon>
        <taxon>Chelicerata</taxon>
        <taxon>Arachnida</taxon>
        <taxon>Acari</taxon>
        <taxon>Acariformes</taxon>
        <taxon>Sarcoptiformes</taxon>
        <taxon>Astigmata</taxon>
        <taxon>Psoroptidia</taxon>
        <taxon>Analgoidea</taxon>
        <taxon>Pyroglyphidae</taxon>
        <taxon>Pyroglyphinae</taxon>
        <taxon>Euroglyphus</taxon>
    </lineage>
</organism>
<dbReference type="Proteomes" id="UP000194236">
    <property type="component" value="Unassembled WGS sequence"/>
</dbReference>
<accession>A0A1Y3BEA8</accession>
<dbReference type="AlphaFoldDB" id="A0A1Y3BEA8"/>
<name>A0A1Y3BEA8_EURMA</name>